<proteinExistence type="predicted"/>
<dbReference type="Proteomes" id="UP000023561">
    <property type="component" value="Unassembled WGS sequence"/>
</dbReference>
<sequence length="64" mass="7444">MEHTPGDYDEVVKGKQYRVYCGILAAARKMKELGIIIDTRTKHISFIFFGWSKMQFPFNTCIVL</sequence>
<dbReference type="EMBL" id="BAWO01000054">
    <property type="protein sequence ID" value="GAJ40934.1"/>
    <property type="molecule type" value="Genomic_DNA"/>
</dbReference>
<keyword evidence="2" id="KW-1185">Reference proteome</keyword>
<name>A0A023DI13_9BACL</name>
<accession>A0A023DI13</accession>
<organism evidence="1 2">
    <name type="scientific">Parageobacillus caldoxylosilyticus NBRC 107762</name>
    <dbReference type="NCBI Taxonomy" id="1220594"/>
    <lineage>
        <taxon>Bacteria</taxon>
        <taxon>Bacillati</taxon>
        <taxon>Bacillota</taxon>
        <taxon>Bacilli</taxon>
        <taxon>Bacillales</taxon>
        <taxon>Anoxybacillaceae</taxon>
        <taxon>Saccharococcus</taxon>
    </lineage>
</organism>
<protein>
    <submittedName>
        <fullName evidence="1">Uncharacterized protein</fullName>
    </submittedName>
</protein>
<comment type="caution">
    <text evidence="1">The sequence shown here is derived from an EMBL/GenBank/DDBJ whole genome shotgun (WGS) entry which is preliminary data.</text>
</comment>
<dbReference type="AlphaFoldDB" id="A0A023DI13"/>
<evidence type="ECO:0000313" key="1">
    <source>
        <dbReference type="EMBL" id="GAJ40934.1"/>
    </source>
</evidence>
<gene>
    <name evidence="1" type="ORF">GCA01S_054_00180</name>
</gene>
<reference evidence="1 2" key="1">
    <citation type="submission" date="2014-04" db="EMBL/GenBank/DDBJ databases">
        <title>Whole genome shotgun sequence of Geobacillus caldoxylosilyticus NBRC 107762.</title>
        <authorList>
            <person name="Hosoyama A."/>
            <person name="Hosoyama Y."/>
            <person name="Katano-Makiyama Y."/>
            <person name="Tsuchikane K."/>
            <person name="Ohji S."/>
            <person name="Ichikawa N."/>
            <person name="Yamazoe A."/>
            <person name="Fujita N."/>
        </authorList>
    </citation>
    <scope>NUCLEOTIDE SEQUENCE [LARGE SCALE GENOMIC DNA]</scope>
    <source>
        <strain evidence="1 2">NBRC 107762</strain>
    </source>
</reference>
<evidence type="ECO:0000313" key="2">
    <source>
        <dbReference type="Proteomes" id="UP000023561"/>
    </source>
</evidence>